<evidence type="ECO:0000313" key="1">
    <source>
        <dbReference type="EMBL" id="TCL35542.1"/>
    </source>
</evidence>
<dbReference type="RefSeq" id="WP_132082300.1">
    <property type="nucleotide sequence ID" value="NZ_DAIMLW010000343.1"/>
</dbReference>
<protein>
    <submittedName>
        <fullName evidence="1">Coat F domain-containing protein</fullName>
    </submittedName>
</protein>
<dbReference type="InterPro" id="IPR009078">
    <property type="entry name" value="Ferritin-like_SF"/>
</dbReference>
<keyword evidence="2" id="KW-1185">Reference proteome</keyword>
<dbReference type="EMBL" id="SLUI01000011">
    <property type="protein sequence ID" value="TCL35542.1"/>
    <property type="molecule type" value="Genomic_DNA"/>
</dbReference>
<gene>
    <name evidence="1" type="ORF">EV210_1115</name>
</gene>
<organism evidence="1 2">
    <name type="scientific">Anaerospora hongkongensis</name>
    <dbReference type="NCBI Taxonomy" id="244830"/>
    <lineage>
        <taxon>Bacteria</taxon>
        <taxon>Bacillati</taxon>
        <taxon>Bacillota</taxon>
        <taxon>Negativicutes</taxon>
        <taxon>Selenomonadales</taxon>
        <taxon>Sporomusaceae</taxon>
        <taxon>Anaerospora</taxon>
    </lineage>
</organism>
<proteinExistence type="predicted"/>
<dbReference type="AlphaFoldDB" id="A0A4R1PVS6"/>
<dbReference type="Gene3D" id="1.20.1260.10">
    <property type="match status" value="1"/>
</dbReference>
<dbReference type="OrthoDB" id="1685013at2"/>
<evidence type="ECO:0000313" key="2">
    <source>
        <dbReference type="Proteomes" id="UP000295063"/>
    </source>
</evidence>
<dbReference type="SUPFAM" id="SSF47240">
    <property type="entry name" value="Ferritin-like"/>
    <property type="match status" value="1"/>
</dbReference>
<dbReference type="InterPro" id="IPR012347">
    <property type="entry name" value="Ferritin-like"/>
</dbReference>
<sequence>MLTSKELMQLEDFLDGHQTSVKTFNHFASEMKDQQGKQMLQQLAQKHQQHVQMVSKHLNAGQSLQ</sequence>
<dbReference type="Proteomes" id="UP000295063">
    <property type="component" value="Unassembled WGS sequence"/>
</dbReference>
<accession>A0A4R1PVS6</accession>
<name>A0A4R1PVS6_9FIRM</name>
<comment type="caution">
    <text evidence="1">The sequence shown here is derived from an EMBL/GenBank/DDBJ whole genome shotgun (WGS) entry which is preliminary data.</text>
</comment>
<reference evidence="1 2" key="1">
    <citation type="submission" date="2019-03" db="EMBL/GenBank/DDBJ databases">
        <title>Genomic Encyclopedia of Type Strains, Phase IV (KMG-IV): sequencing the most valuable type-strain genomes for metagenomic binning, comparative biology and taxonomic classification.</title>
        <authorList>
            <person name="Goeker M."/>
        </authorList>
    </citation>
    <scope>NUCLEOTIDE SEQUENCE [LARGE SCALE GENOMIC DNA]</scope>
    <source>
        <strain evidence="1 2">DSM 15969</strain>
    </source>
</reference>